<name>A0A238ZR25_9ACTN</name>
<dbReference type="Gene3D" id="1.10.357.10">
    <property type="entry name" value="Tetracycline Repressor, domain 2"/>
    <property type="match status" value="1"/>
</dbReference>
<evidence type="ECO:0000313" key="5">
    <source>
        <dbReference type="Proteomes" id="UP000198415"/>
    </source>
</evidence>
<evidence type="ECO:0000256" key="2">
    <source>
        <dbReference type="PROSITE-ProRule" id="PRU00335"/>
    </source>
</evidence>
<dbReference type="OrthoDB" id="5177743at2"/>
<keyword evidence="1 2" id="KW-0238">DNA-binding</keyword>
<dbReference type="EMBL" id="FZNR01000006">
    <property type="protein sequence ID" value="SNR85896.1"/>
    <property type="molecule type" value="Genomic_DNA"/>
</dbReference>
<reference evidence="4 5" key="1">
    <citation type="submission" date="2017-06" db="EMBL/GenBank/DDBJ databases">
        <authorList>
            <person name="Kim H.J."/>
            <person name="Triplett B.A."/>
        </authorList>
    </citation>
    <scope>NUCLEOTIDE SEQUENCE [LARGE SCALE GENOMIC DNA]</scope>
    <source>
        <strain evidence="4 5">DSM 43151</strain>
    </source>
</reference>
<sequence>MAVTQETANPSARKTELLEAAYRYALEHGLAHLSLRPLAAAIGSSPRVLVFLFGNKEGLVRAVLGRARVDELTMLSRVEKTGDPAVTGLVTAVEHLWSWLAAAEHRQLLKLWAETYTSSLVDPQGVWGGFAAATVHDWLAVLGAWQPPSERDSPQGAARRTLALAVLRGALLDLLATGDAERTTAAIHHQLAILRQTETTAI</sequence>
<dbReference type="AlphaFoldDB" id="A0A238ZR25"/>
<feature type="DNA-binding region" description="H-T-H motif" evidence="2">
    <location>
        <begin position="34"/>
        <end position="53"/>
    </location>
</feature>
<proteinExistence type="predicted"/>
<evidence type="ECO:0000256" key="1">
    <source>
        <dbReference type="ARBA" id="ARBA00023125"/>
    </source>
</evidence>
<dbReference type="Proteomes" id="UP000198415">
    <property type="component" value="Unassembled WGS sequence"/>
</dbReference>
<dbReference type="InterPro" id="IPR001647">
    <property type="entry name" value="HTH_TetR"/>
</dbReference>
<dbReference type="PROSITE" id="PS50977">
    <property type="entry name" value="HTH_TETR_2"/>
    <property type="match status" value="1"/>
</dbReference>
<organism evidence="4 5">
    <name type="scientific">Actinoplanes regularis</name>
    <dbReference type="NCBI Taxonomy" id="52697"/>
    <lineage>
        <taxon>Bacteria</taxon>
        <taxon>Bacillati</taxon>
        <taxon>Actinomycetota</taxon>
        <taxon>Actinomycetes</taxon>
        <taxon>Micromonosporales</taxon>
        <taxon>Micromonosporaceae</taxon>
        <taxon>Actinoplanes</taxon>
    </lineage>
</organism>
<keyword evidence="5" id="KW-1185">Reference proteome</keyword>
<dbReference type="GO" id="GO:0003677">
    <property type="term" value="F:DNA binding"/>
    <property type="evidence" value="ECO:0007669"/>
    <property type="project" value="UniProtKB-UniRule"/>
</dbReference>
<dbReference type="Pfam" id="PF00440">
    <property type="entry name" value="TetR_N"/>
    <property type="match status" value="1"/>
</dbReference>
<accession>A0A238ZR25</accession>
<dbReference type="SUPFAM" id="SSF46689">
    <property type="entry name" value="Homeodomain-like"/>
    <property type="match status" value="1"/>
</dbReference>
<gene>
    <name evidence="4" type="ORF">SAMN06264365_106248</name>
</gene>
<protein>
    <submittedName>
        <fullName evidence="4">Transcriptional regulator, TetR family</fullName>
    </submittedName>
</protein>
<evidence type="ECO:0000313" key="4">
    <source>
        <dbReference type="EMBL" id="SNR85896.1"/>
    </source>
</evidence>
<evidence type="ECO:0000259" key="3">
    <source>
        <dbReference type="PROSITE" id="PS50977"/>
    </source>
</evidence>
<dbReference type="InterPro" id="IPR009057">
    <property type="entry name" value="Homeodomain-like_sf"/>
</dbReference>
<feature type="domain" description="HTH tetR-type" evidence="3">
    <location>
        <begin position="11"/>
        <end position="71"/>
    </location>
</feature>